<dbReference type="Proteomes" id="UP000193900">
    <property type="component" value="Unassembled WGS sequence"/>
</dbReference>
<gene>
    <name evidence="1" type="ORF">ROA7023_04716</name>
</gene>
<sequence>MPLGPANARPCDRGHVAAMLAGHMEIPLVAVEIGRLDAGMAFQCGRGDHVNLAPPPEGGRALDGQIDGVALTIGIAGIAVHLVEEQISHRCGSKSDGAVRPGHHQLAAGEGFAEQAVPGVPRSRSRHQVAQGWGGLDQRIDPHGRVAPHHVERRHDQHGDAGGVLDDVAEPIQSGLGPSCLRALHQHDPLIGAGGGQGVHHGA</sequence>
<reference evidence="1 2" key="1">
    <citation type="submission" date="2017-03" db="EMBL/GenBank/DDBJ databases">
        <authorList>
            <person name="Afonso C.L."/>
            <person name="Miller P.J."/>
            <person name="Scott M.A."/>
            <person name="Spackman E."/>
            <person name="Goraichik I."/>
            <person name="Dimitrov K.M."/>
            <person name="Suarez D.L."/>
            <person name="Swayne D.E."/>
        </authorList>
    </citation>
    <scope>NUCLEOTIDE SEQUENCE [LARGE SCALE GENOMIC DNA]</scope>
    <source>
        <strain evidence="1 2">CECT 7023</strain>
    </source>
</reference>
<keyword evidence="2" id="KW-1185">Reference proteome</keyword>
<accession>A0A1Y5U437</accession>
<evidence type="ECO:0000313" key="2">
    <source>
        <dbReference type="Proteomes" id="UP000193900"/>
    </source>
</evidence>
<proteinExistence type="predicted"/>
<dbReference type="EMBL" id="FWFZ01000103">
    <property type="protein sequence ID" value="SLN78062.1"/>
    <property type="molecule type" value="Genomic_DNA"/>
</dbReference>
<protein>
    <submittedName>
        <fullName evidence="1">Uncharacterized protein</fullName>
    </submittedName>
</protein>
<name>A0A1Y5U437_9RHOB</name>
<dbReference type="AlphaFoldDB" id="A0A1Y5U437"/>
<organism evidence="1 2">
    <name type="scientific">Roseisalinus antarcticus</name>
    <dbReference type="NCBI Taxonomy" id="254357"/>
    <lineage>
        <taxon>Bacteria</taxon>
        <taxon>Pseudomonadati</taxon>
        <taxon>Pseudomonadota</taxon>
        <taxon>Alphaproteobacteria</taxon>
        <taxon>Rhodobacterales</taxon>
        <taxon>Roseobacteraceae</taxon>
        <taxon>Roseisalinus</taxon>
    </lineage>
</organism>
<evidence type="ECO:0000313" key="1">
    <source>
        <dbReference type="EMBL" id="SLN78062.1"/>
    </source>
</evidence>